<dbReference type="OrthoDB" id="7545545at2759"/>
<evidence type="ECO:0000313" key="10">
    <source>
        <dbReference type="Proteomes" id="UP000005205"/>
    </source>
</evidence>
<feature type="domain" description="GDNF/GAS1" evidence="8">
    <location>
        <begin position="21"/>
        <end position="100"/>
    </location>
</feature>
<dbReference type="EMBL" id="ADTU01022459">
    <property type="status" value="NOT_ANNOTATED_CDS"/>
    <property type="molecule type" value="Genomic_DNA"/>
</dbReference>
<evidence type="ECO:0000256" key="7">
    <source>
        <dbReference type="ARBA" id="ARBA00023180"/>
    </source>
</evidence>
<evidence type="ECO:0000256" key="5">
    <source>
        <dbReference type="ARBA" id="ARBA00023136"/>
    </source>
</evidence>
<keyword evidence="4" id="KW-0732">Signal</keyword>
<dbReference type="SUPFAM" id="SSF110035">
    <property type="entry name" value="GDNF receptor-like"/>
    <property type="match status" value="2"/>
</dbReference>
<dbReference type="GO" id="GO:0038023">
    <property type="term" value="F:signaling receptor activity"/>
    <property type="evidence" value="ECO:0007669"/>
    <property type="project" value="InterPro"/>
</dbReference>
<dbReference type="EMBL" id="ADTU01022454">
    <property type="status" value="NOT_ANNOTATED_CDS"/>
    <property type="molecule type" value="Genomic_DNA"/>
</dbReference>
<dbReference type="EMBL" id="ADTU01022458">
    <property type="status" value="NOT_ANNOTATED_CDS"/>
    <property type="molecule type" value="Genomic_DNA"/>
</dbReference>
<dbReference type="KEGG" id="acep:105622647"/>
<keyword evidence="5" id="KW-0472">Membrane</keyword>
<evidence type="ECO:0000256" key="6">
    <source>
        <dbReference type="ARBA" id="ARBA00023170"/>
    </source>
</evidence>
<protein>
    <recommendedName>
        <fullName evidence="8">GDNF/GAS1 domain-containing protein</fullName>
    </recommendedName>
</protein>
<comment type="subcellular location">
    <subcellularLocation>
        <location evidence="1">Cell membrane</location>
    </subcellularLocation>
</comment>
<dbReference type="Pfam" id="PF02351">
    <property type="entry name" value="GDNF"/>
    <property type="match status" value="1"/>
</dbReference>
<evidence type="ECO:0000259" key="8">
    <source>
        <dbReference type="Pfam" id="PF02351"/>
    </source>
</evidence>
<dbReference type="eggNOG" id="ENOG502QVX5">
    <property type="taxonomic scope" value="Eukaryota"/>
</dbReference>
<evidence type="ECO:0000256" key="2">
    <source>
        <dbReference type="ARBA" id="ARBA00005961"/>
    </source>
</evidence>
<comment type="similarity">
    <text evidence="2">Belongs to the GDNFR family.</text>
</comment>
<dbReference type="GO" id="GO:0007399">
    <property type="term" value="P:nervous system development"/>
    <property type="evidence" value="ECO:0007669"/>
    <property type="project" value="TreeGrafter"/>
</dbReference>
<dbReference type="PANTHER" id="PTHR10269">
    <property type="entry name" value="GDNF RECEPTOR ALPHA"/>
    <property type="match status" value="1"/>
</dbReference>
<dbReference type="EMBL" id="ADTU01022460">
    <property type="status" value="NOT_ANNOTATED_CDS"/>
    <property type="molecule type" value="Genomic_DNA"/>
</dbReference>
<dbReference type="EMBL" id="ADTU01022456">
    <property type="status" value="NOT_ANNOTATED_CDS"/>
    <property type="molecule type" value="Genomic_DNA"/>
</dbReference>
<dbReference type="InterPro" id="IPR037193">
    <property type="entry name" value="GDNF_alpha"/>
</dbReference>
<evidence type="ECO:0000256" key="3">
    <source>
        <dbReference type="ARBA" id="ARBA00022475"/>
    </source>
</evidence>
<name>A0A158NPJ4_ATTCE</name>
<reference evidence="10" key="1">
    <citation type="journal article" date="2011" name="PLoS Genet.">
        <title>The genome sequence of the leaf-cutter ant Atta cephalotes reveals insights into its obligate symbiotic lifestyle.</title>
        <authorList>
            <person name="Suen G."/>
            <person name="Teiling C."/>
            <person name="Li L."/>
            <person name="Holt C."/>
            <person name="Abouheif E."/>
            <person name="Bornberg-Bauer E."/>
            <person name="Bouffard P."/>
            <person name="Caldera E.J."/>
            <person name="Cash E."/>
            <person name="Cavanaugh A."/>
            <person name="Denas O."/>
            <person name="Elhaik E."/>
            <person name="Fave M.J."/>
            <person name="Gadau J."/>
            <person name="Gibson J.D."/>
            <person name="Graur D."/>
            <person name="Grubbs K.J."/>
            <person name="Hagen D.E."/>
            <person name="Harkins T.T."/>
            <person name="Helmkampf M."/>
            <person name="Hu H."/>
            <person name="Johnson B.R."/>
            <person name="Kim J."/>
            <person name="Marsh S.E."/>
            <person name="Moeller J.A."/>
            <person name="Munoz-Torres M.C."/>
            <person name="Murphy M.C."/>
            <person name="Naughton M.C."/>
            <person name="Nigam S."/>
            <person name="Overson R."/>
            <person name="Rajakumar R."/>
            <person name="Reese J.T."/>
            <person name="Scott J.J."/>
            <person name="Smith C.R."/>
            <person name="Tao S."/>
            <person name="Tsutsui N.D."/>
            <person name="Viljakainen L."/>
            <person name="Wissler L."/>
            <person name="Yandell M.D."/>
            <person name="Zimmer F."/>
            <person name="Taylor J."/>
            <person name="Slater S.C."/>
            <person name="Clifton S.W."/>
            <person name="Warren W.C."/>
            <person name="Elsik C.G."/>
            <person name="Smith C.D."/>
            <person name="Weinstock G.M."/>
            <person name="Gerardo N.M."/>
            <person name="Currie C.R."/>
        </authorList>
    </citation>
    <scope>NUCLEOTIDE SEQUENCE [LARGE SCALE GENOMIC DNA]</scope>
</reference>
<dbReference type="EMBL" id="ADTU01022455">
    <property type="status" value="NOT_ANNOTATED_CDS"/>
    <property type="molecule type" value="Genomic_DNA"/>
</dbReference>
<organism evidence="9 10">
    <name type="scientific">Atta cephalotes</name>
    <name type="common">Leafcutter ant</name>
    <dbReference type="NCBI Taxonomy" id="12957"/>
    <lineage>
        <taxon>Eukaryota</taxon>
        <taxon>Metazoa</taxon>
        <taxon>Ecdysozoa</taxon>
        <taxon>Arthropoda</taxon>
        <taxon>Hexapoda</taxon>
        <taxon>Insecta</taxon>
        <taxon>Pterygota</taxon>
        <taxon>Neoptera</taxon>
        <taxon>Endopterygota</taxon>
        <taxon>Hymenoptera</taxon>
        <taxon>Apocrita</taxon>
        <taxon>Aculeata</taxon>
        <taxon>Formicoidea</taxon>
        <taxon>Formicidae</taxon>
        <taxon>Myrmicinae</taxon>
        <taxon>Atta</taxon>
    </lineage>
</organism>
<dbReference type="InterPro" id="IPR016017">
    <property type="entry name" value="GDNF/GAS1"/>
</dbReference>
<evidence type="ECO:0000256" key="1">
    <source>
        <dbReference type="ARBA" id="ARBA00004236"/>
    </source>
</evidence>
<proteinExistence type="inferred from homology"/>
<keyword evidence="10" id="KW-1185">Reference proteome</keyword>
<dbReference type="GO" id="GO:0007169">
    <property type="term" value="P:cell surface receptor protein tyrosine kinase signaling pathway"/>
    <property type="evidence" value="ECO:0007669"/>
    <property type="project" value="UniProtKB-ARBA"/>
</dbReference>
<gene>
    <name evidence="9" type="primary">105622647</name>
</gene>
<reference evidence="9" key="2">
    <citation type="submission" date="2016-04" db="UniProtKB">
        <authorList>
            <consortium name="EnsemblMetazoa"/>
        </authorList>
    </citation>
    <scope>IDENTIFICATION</scope>
</reference>
<dbReference type="STRING" id="12957.A0A158NPJ4"/>
<dbReference type="EnsemblMetazoa" id="XM_012204062.1">
    <property type="protein sequence ID" value="XP_012059452.1"/>
    <property type="gene ID" value="LOC105622647"/>
</dbReference>
<accession>A0A158NPJ4</accession>
<evidence type="ECO:0000256" key="4">
    <source>
        <dbReference type="ARBA" id="ARBA00022729"/>
    </source>
</evidence>
<evidence type="ECO:0000313" key="9">
    <source>
        <dbReference type="EnsemblMetazoa" id="XP_012059452.1"/>
    </source>
</evidence>
<dbReference type="PANTHER" id="PTHR10269:SF12">
    <property type="entry name" value="GLIAL CELL LINE-DERIVED NEUROTROPHIC FAMILY RECEPTOR-LIKE, ISOFORM E"/>
    <property type="match status" value="1"/>
</dbReference>
<dbReference type="GO" id="GO:0043235">
    <property type="term" value="C:receptor complex"/>
    <property type="evidence" value="ECO:0007669"/>
    <property type="project" value="TreeGrafter"/>
</dbReference>
<dbReference type="EMBL" id="ADTU01022457">
    <property type="status" value="NOT_ANNOTATED_CDS"/>
    <property type="molecule type" value="Genomic_DNA"/>
</dbReference>
<dbReference type="GO" id="GO:0009897">
    <property type="term" value="C:external side of plasma membrane"/>
    <property type="evidence" value="ECO:0007669"/>
    <property type="project" value="TreeGrafter"/>
</dbReference>
<keyword evidence="6" id="KW-0675">Receptor</keyword>
<dbReference type="InParanoid" id="A0A158NPJ4"/>
<keyword evidence="3" id="KW-1003">Cell membrane</keyword>
<dbReference type="Proteomes" id="UP000005205">
    <property type="component" value="Unassembled WGS sequence"/>
</dbReference>
<sequence length="290" mass="32250">MNGVDLVSGSGIKVPMAILNCLYARQLCYEDPSCSAILEIIPRVCGPELVACSTVTVKKCQAALRTLQAFTFFRPTCLCREPHVDPDCNSFQNFLFDHPCDYVEWKADKDPYPIDALPTCNHALNTCLRGKPCNQIFKDFKTNCKTQEGQCKMENRVTRKRKWKGEATGSGATVSLPGVSRRPADNSSTSDALRRFYYYYTVINTVAEPVLSNTTAIRPSVYPYVVAEVIACLSARLNYVSACPAAGGKFCPPFCGAQHNVPRIFFFGDGNMFVDELSILTKRKSYTQHT</sequence>
<dbReference type="EMBL" id="ADTU01022461">
    <property type="status" value="NOT_ANNOTATED_CDS"/>
    <property type="molecule type" value="Genomic_DNA"/>
</dbReference>
<dbReference type="AlphaFoldDB" id="A0A158NPJ4"/>
<dbReference type="InterPro" id="IPR003438">
    <property type="entry name" value="GDNF_rcpt"/>
</dbReference>
<keyword evidence="7" id="KW-0325">Glycoprotein</keyword>